<proteinExistence type="predicted"/>
<gene>
    <name evidence="1" type="ORF">OSO01_19480</name>
</gene>
<dbReference type="AlphaFoldDB" id="A0A511ZID2"/>
<protein>
    <submittedName>
        <fullName evidence="1">Uncharacterized protein</fullName>
    </submittedName>
</protein>
<dbReference type="EMBL" id="BJYM01000007">
    <property type="protein sequence ID" value="GEN87209.1"/>
    <property type="molecule type" value="Genomic_DNA"/>
</dbReference>
<evidence type="ECO:0000313" key="2">
    <source>
        <dbReference type="Proteomes" id="UP000321558"/>
    </source>
</evidence>
<keyword evidence="2" id="KW-1185">Reference proteome</keyword>
<reference evidence="1 2" key="1">
    <citation type="submission" date="2019-07" db="EMBL/GenBank/DDBJ databases">
        <title>Whole genome shotgun sequence of Oceanobacillus sojae NBRC 105379.</title>
        <authorList>
            <person name="Hosoyama A."/>
            <person name="Uohara A."/>
            <person name="Ohji S."/>
            <person name="Ichikawa N."/>
        </authorList>
    </citation>
    <scope>NUCLEOTIDE SEQUENCE [LARGE SCALE GENOMIC DNA]</scope>
    <source>
        <strain evidence="1 2">NBRC 105379</strain>
    </source>
</reference>
<organism evidence="1 2">
    <name type="scientific">Oceanobacillus sojae</name>
    <dbReference type="NCBI Taxonomy" id="582851"/>
    <lineage>
        <taxon>Bacteria</taxon>
        <taxon>Bacillati</taxon>
        <taxon>Bacillota</taxon>
        <taxon>Bacilli</taxon>
        <taxon>Bacillales</taxon>
        <taxon>Bacillaceae</taxon>
        <taxon>Oceanobacillus</taxon>
    </lineage>
</organism>
<dbReference type="RefSeq" id="WP_186813610.1">
    <property type="nucleotide sequence ID" value="NZ_BJYM01000007.1"/>
</dbReference>
<comment type="caution">
    <text evidence="1">The sequence shown here is derived from an EMBL/GenBank/DDBJ whole genome shotgun (WGS) entry which is preliminary data.</text>
</comment>
<name>A0A511ZID2_9BACI</name>
<evidence type="ECO:0000313" key="1">
    <source>
        <dbReference type="EMBL" id="GEN87209.1"/>
    </source>
</evidence>
<sequence length="56" mass="6462">MLVKVIGLDTNKEYIRGTRDYCLRILNEEYPSQPLESTKGHVTYPEPLIIKKLGVK</sequence>
<accession>A0A511ZID2</accession>
<dbReference type="Proteomes" id="UP000321558">
    <property type="component" value="Unassembled WGS sequence"/>
</dbReference>